<keyword evidence="1" id="KW-1133">Transmembrane helix</keyword>
<keyword evidence="3" id="KW-1185">Reference proteome</keyword>
<dbReference type="RefSeq" id="WP_182839422.1">
    <property type="nucleotide sequence ID" value="NZ_BAAABQ010000017.1"/>
</dbReference>
<keyword evidence="1" id="KW-0472">Membrane</keyword>
<evidence type="ECO:0000256" key="1">
    <source>
        <dbReference type="SAM" id="Phobius"/>
    </source>
</evidence>
<organism evidence="2 3">
    <name type="scientific">Kutzneria viridogrisea</name>
    <dbReference type="NCBI Taxonomy" id="47990"/>
    <lineage>
        <taxon>Bacteria</taxon>
        <taxon>Bacillati</taxon>
        <taxon>Actinomycetota</taxon>
        <taxon>Actinomycetes</taxon>
        <taxon>Pseudonocardiales</taxon>
        <taxon>Pseudonocardiaceae</taxon>
        <taxon>Kutzneria</taxon>
    </lineage>
</organism>
<feature type="transmembrane region" description="Helical" evidence="1">
    <location>
        <begin position="20"/>
        <end position="41"/>
    </location>
</feature>
<feature type="transmembrane region" description="Helical" evidence="1">
    <location>
        <begin position="47"/>
        <end position="70"/>
    </location>
</feature>
<name>A0ABR6BRK2_9PSEU</name>
<gene>
    <name evidence="2" type="ORF">BC739_006726</name>
</gene>
<sequence length="74" mass="8053">MRFLRVLKRVLNSGKFWSAAGIVVATVIVILCVGTSLPTVVTVVGDVIVACYRGLFDTVAAIPVWLVNWLTHLI</sequence>
<evidence type="ECO:0000313" key="2">
    <source>
        <dbReference type="EMBL" id="MBA8929508.1"/>
    </source>
</evidence>
<dbReference type="EMBL" id="JACJID010000005">
    <property type="protein sequence ID" value="MBA8929508.1"/>
    <property type="molecule type" value="Genomic_DNA"/>
</dbReference>
<protein>
    <submittedName>
        <fullName evidence="2">Uncharacterized protein</fullName>
    </submittedName>
</protein>
<proteinExistence type="predicted"/>
<dbReference type="Proteomes" id="UP000517916">
    <property type="component" value="Unassembled WGS sequence"/>
</dbReference>
<accession>A0ABR6BRK2</accession>
<keyword evidence="1" id="KW-0812">Transmembrane</keyword>
<reference evidence="2 3" key="1">
    <citation type="submission" date="2020-08" db="EMBL/GenBank/DDBJ databases">
        <title>Genomic Encyclopedia of Archaeal and Bacterial Type Strains, Phase II (KMG-II): from individual species to whole genera.</title>
        <authorList>
            <person name="Goeker M."/>
        </authorList>
    </citation>
    <scope>NUCLEOTIDE SEQUENCE [LARGE SCALE GENOMIC DNA]</scope>
    <source>
        <strain evidence="2 3">DSM 43850</strain>
    </source>
</reference>
<evidence type="ECO:0000313" key="3">
    <source>
        <dbReference type="Proteomes" id="UP000517916"/>
    </source>
</evidence>
<comment type="caution">
    <text evidence="2">The sequence shown here is derived from an EMBL/GenBank/DDBJ whole genome shotgun (WGS) entry which is preliminary data.</text>
</comment>